<dbReference type="GO" id="GO:0000049">
    <property type="term" value="F:tRNA binding"/>
    <property type="evidence" value="ECO:0007669"/>
    <property type="project" value="UniProtKB-UniRule"/>
</dbReference>
<comment type="caution">
    <text evidence="4">The sequence shown here is derived from an EMBL/GenBank/DDBJ whole genome shotgun (WGS) entry which is preliminary data.</text>
</comment>
<dbReference type="Pfam" id="PF14794">
    <property type="entry name" value="DUF4479"/>
    <property type="match status" value="1"/>
</dbReference>
<dbReference type="CDD" id="cd02796">
    <property type="entry name" value="tRNA_bind_bactPheRS"/>
    <property type="match status" value="1"/>
</dbReference>
<dbReference type="Pfam" id="PF01588">
    <property type="entry name" value="tRNA_bind"/>
    <property type="match status" value="1"/>
</dbReference>
<gene>
    <name evidence="4" type="ORF">CBF32_00530</name>
</gene>
<dbReference type="InterPro" id="IPR033714">
    <property type="entry name" value="tRNA_bind_bactPheRS"/>
</dbReference>
<dbReference type="NCBIfam" id="NF045760">
    <property type="entry name" value="YtpR"/>
    <property type="match status" value="1"/>
</dbReference>
<dbReference type="FunFam" id="2.40.50.140:FF:000045">
    <property type="entry name" value="Phenylalanine--tRNA ligase beta subunit"/>
    <property type="match status" value="1"/>
</dbReference>
<dbReference type="InterPro" id="IPR002547">
    <property type="entry name" value="tRNA-bd_dom"/>
</dbReference>
<keyword evidence="1 3" id="KW-0820">tRNA-binding</keyword>
<name>A0A369B0Z8_9ENTE</name>
<dbReference type="SUPFAM" id="SSF50249">
    <property type="entry name" value="Nucleic acid-binding proteins"/>
    <property type="match status" value="1"/>
</dbReference>
<dbReference type="InterPro" id="IPR027855">
    <property type="entry name" value="DUF4479"/>
</dbReference>
<keyword evidence="2 3" id="KW-0694">RNA-binding</keyword>
<dbReference type="RefSeq" id="WP_114288869.1">
    <property type="nucleotide sequence ID" value="NZ_CP081461.1"/>
</dbReference>
<evidence type="ECO:0000256" key="1">
    <source>
        <dbReference type="ARBA" id="ARBA00022555"/>
    </source>
</evidence>
<sequence>MIVSYNLNGVGDTLLLVLADSKGQEVEVIRKGDVSCVSVKETKEIVAWNIFQASHKITNLNGEGQINLSPSQLTELNLAVKEAGFDTVFTLDNSPKFVVGLVTECKKHEDSDHLSVTKILVDNDEELQIVCGASNIREGLKVVVAKVGAMMPDGMIIWPGELRGVKSDGMVCSARELNLPNAPEVKGILELPDTYEVGSTFNLSLSVNE</sequence>
<dbReference type="InterPro" id="IPR012340">
    <property type="entry name" value="NA-bd_OB-fold"/>
</dbReference>
<dbReference type="OrthoDB" id="9805455at2"/>
<dbReference type="Gene3D" id="2.40.50.140">
    <property type="entry name" value="Nucleic acid-binding proteins"/>
    <property type="match status" value="1"/>
</dbReference>
<organism evidence="4 5">
    <name type="scientific">Vagococcus fluvialis</name>
    <dbReference type="NCBI Taxonomy" id="2738"/>
    <lineage>
        <taxon>Bacteria</taxon>
        <taxon>Bacillati</taxon>
        <taxon>Bacillota</taxon>
        <taxon>Bacilli</taxon>
        <taxon>Lactobacillales</taxon>
        <taxon>Enterococcaceae</taxon>
        <taxon>Vagococcus</taxon>
    </lineage>
</organism>
<accession>A0A369B0Z8</accession>
<reference evidence="4 5" key="1">
    <citation type="submission" date="2017-05" db="EMBL/GenBank/DDBJ databases">
        <title>Vagococcus spp. assemblies.</title>
        <authorList>
            <person name="Gulvik C.A."/>
        </authorList>
    </citation>
    <scope>NUCLEOTIDE SEQUENCE [LARGE SCALE GENOMIC DNA]</scope>
    <source>
        <strain evidence="4 5">NCFB 2497</strain>
    </source>
</reference>
<evidence type="ECO:0000313" key="4">
    <source>
        <dbReference type="EMBL" id="RSU05517.1"/>
    </source>
</evidence>
<protein>
    <submittedName>
        <fullName evidence="4">tRNA-binding protein</fullName>
    </submittedName>
</protein>
<evidence type="ECO:0000256" key="2">
    <source>
        <dbReference type="ARBA" id="ARBA00022884"/>
    </source>
</evidence>
<dbReference type="PROSITE" id="PS50886">
    <property type="entry name" value="TRBD"/>
    <property type="match status" value="1"/>
</dbReference>
<dbReference type="GeneID" id="63145605"/>
<proteinExistence type="predicted"/>
<keyword evidence="5" id="KW-1185">Reference proteome</keyword>
<evidence type="ECO:0000313" key="5">
    <source>
        <dbReference type="Proteomes" id="UP000288197"/>
    </source>
</evidence>
<dbReference type="InterPro" id="IPR037154">
    <property type="entry name" value="YtpR-like_sf"/>
</dbReference>
<dbReference type="Proteomes" id="UP000288197">
    <property type="component" value="Unassembled WGS sequence"/>
</dbReference>
<evidence type="ECO:0000256" key="3">
    <source>
        <dbReference type="PROSITE-ProRule" id="PRU00209"/>
    </source>
</evidence>
<dbReference type="EMBL" id="NGJX01000001">
    <property type="protein sequence ID" value="RSU05517.1"/>
    <property type="molecule type" value="Genomic_DNA"/>
</dbReference>
<dbReference type="Gene3D" id="3.30.1940.10">
    <property type="entry name" value="YtpR-like"/>
    <property type="match status" value="1"/>
</dbReference>
<dbReference type="AlphaFoldDB" id="A0A369B0Z8"/>